<gene>
    <name evidence="7" type="primary">surE</name>
    <name evidence="9" type="ORF">SAMN05660349_00976</name>
</gene>
<protein>
    <recommendedName>
        <fullName evidence="7">5'-nucleotidase SurE</fullName>
        <ecNumber evidence="7">3.1.3.5</ecNumber>
    </recommendedName>
    <alternativeName>
        <fullName evidence="7">Nucleoside 5'-monophosphate phosphohydrolase</fullName>
    </alternativeName>
</protein>
<feature type="binding site" evidence="7">
    <location>
        <position position="125"/>
    </location>
    <ligand>
        <name>a divalent metal cation</name>
        <dbReference type="ChEBI" id="CHEBI:60240"/>
    </ligand>
</feature>
<sequence length="283" mass="31399">MLKISCFVGNSNNLYLYNEIERYKSMMNDRPLILITNDDGIQAKGIKELIFCLRAVGDIVVFAPDGPRSGMSSAITSVAPIHYTLVKKEEGLTQYCCSGTPVDCVKLAVNEVLDRKPDLLVSGINHGTNMAICVHYSGTMGAAIEGCIFNIPSIGVSLTDTHPDADFTESCRLARKLARTVLKEGLPKGTYLNLNVPNIPRVKGMKVCKQADGRWVKEFLRMKSPAGKEVYWLTGEFQNHHPVQDDSDTVALEAGYASLVPCKIDVTDYAYLNRFKQWEIEEQ</sequence>
<feature type="binding site" evidence="7">
    <location>
        <position position="38"/>
    </location>
    <ligand>
        <name>a divalent metal cation</name>
        <dbReference type="ChEBI" id="CHEBI:60240"/>
    </ligand>
</feature>
<accession>A0A1T5B1E9</accession>
<keyword evidence="6 7" id="KW-0378">Hydrolase</keyword>
<dbReference type="GO" id="GO:0004309">
    <property type="term" value="F:exopolyphosphatase activity"/>
    <property type="evidence" value="ECO:0007669"/>
    <property type="project" value="TreeGrafter"/>
</dbReference>
<feature type="binding site" evidence="7">
    <location>
        <position position="39"/>
    </location>
    <ligand>
        <name>a divalent metal cation</name>
        <dbReference type="ChEBI" id="CHEBI:60240"/>
    </ligand>
</feature>
<dbReference type="GO" id="GO:0005737">
    <property type="term" value="C:cytoplasm"/>
    <property type="evidence" value="ECO:0007669"/>
    <property type="project" value="UniProtKB-SubCell"/>
</dbReference>
<comment type="cofactor">
    <cofactor evidence="7">
        <name>a divalent metal cation</name>
        <dbReference type="ChEBI" id="CHEBI:60240"/>
    </cofactor>
    <text evidence="7">Binds 1 divalent metal cation per subunit.</text>
</comment>
<organism evidence="9 10">
    <name type="scientific">Parabacteroides chartae</name>
    <dbReference type="NCBI Taxonomy" id="1037355"/>
    <lineage>
        <taxon>Bacteria</taxon>
        <taxon>Pseudomonadati</taxon>
        <taxon>Bacteroidota</taxon>
        <taxon>Bacteroidia</taxon>
        <taxon>Bacteroidales</taxon>
        <taxon>Tannerellaceae</taxon>
        <taxon>Parabacteroides</taxon>
    </lineage>
</organism>
<dbReference type="Pfam" id="PF01975">
    <property type="entry name" value="SurE"/>
    <property type="match status" value="1"/>
</dbReference>
<evidence type="ECO:0000256" key="3">
    <source>
        <dbReference type="ARBA" id="ARBA00022490"/>
    </source>
</evidence>
<evidence type="ECO:0000256" key="5">
    <source>
        <dbReference type="ARBA" id="ARBA00022741"/>
    </source>
</evidence>
<dbReference type="Gene3D" id="3.40.1210.10">
    <property type="entry name" value="Survival protein SurE-like phosphatase/nucleotidase"/>
    <property type="match status" value="1"/>
</dbReference>
<dbReference type="GO" id="GO:0008254">
    <property type="term" value="F:3'-nucleotidase activity"/>
    <property type="evidence" value="ECO:0007669"/>
    <property type="project" value="TreeGrafter"/>
</dbReference>
<dbReference type="InterPro" id="IPR002828">
    <property type="entry name" value="SurE-like_Pase/nucleotidase"/>
</dbReference>
<dbReference type="Proteomes" id="UP000190852">
    <property type="component" value="Unassembled WGS sequence"/>
</dbReference>
<keyword evidence="4 7" id="KW-0479">Metal-binding</keyword>
<comment type="subcellular location">
    <subcellularLocation>
        <location evidence="7">Cytoplasm</location>
    </subcellularLocation>
</comment>
<dbReference type="NCBIfam" id="TIGR00087">
    <property type="entry name" value="surE"/>
    <property type="match status" value="1"/>
</dbReference>
<dbReference type="GO" id="GO:0008253">
    <property type="term" value="F:5'-nucleotidase activity"/>
    <property type="evidence" value="ECO:0007669"/>
    <property type="project" value="UniProtKB-UniRule"/>
</dbReference>
<proteinExistence type="inferred from homology"/>
<keyword evidence="10" id="KW-1185">Reference proteome</keyword>
<evidence type="ECO:0000256" key="4">
    <source>
        <dbReference type="ARBA" id="ARBA00022723"/>
    </source>
</evidence>
<dbReference type="InterPro" id="IPR030048">
    <property type="entry name" value="SurE"/>
</dbReference>
<dbReference type="EC" id="3.1.3.5" evidence="7"/>
<dbReference type="InterPro" id="IPR036523">
    <property type="entry name" value="SurE-like_sf"/>
</dbReference>
<dbReference type="PANTHER" id="PTHR30457">
    <property type="entry name" value="5'-NUCLEOTIDASE SURE"/>
    <property type="match status" value="1"/>
</dbReference>
<evidence type="ECO:0000259" key="8">
    <source>
        <dbReference type="Pfam" id="PF01975"/>
    </source>
</evidence>
<dbReference type="GO" id="GO:0000166">
    <property type="term" value="F:nucleotide binding"/>
    <property type="evidence" value="ECO:0007669"/>
    <property type="project" value="UniProtKB-KW"/>
</dbReference>
<feature type="binding site" evidence="7">
    <location>
        <position position="69"/>
    </location>
    <ligand>
        <name>a divalent metal cation</name>
        <dbReference type="ChEBI" id="CHEBI:60240"/>
    </ligand>
</feature>
<dbReference type="SUPFAM" id="SSF64167">
    <property type="entry name" value="SurE-like"/>
    <property type="match status" value="1"/>
</dbReference>
<evidence type="ECO:0000313" key="10">
    <source>
        <dbReference type="Proteomes" id="UP000190852"/>
    </source>
</evidence>
<dbReference type="GO" id="GO:0046872">
    <property type="term" value="F:metal ion binding"/>
    <property type="evidence" value="ECO:0007669"/>
    <property type="project" value="UniProtKB-UniRule"/>
</dbReference>
<comment type="similarity">
    <text evidence="2 7">Belongs to the SurE nucleotidase family.</text>
</comment>
<evidence type="ECO:0000256" key="2">
    <source>
        <dbReference type="ARBA" id="ARBA00011062"/>
    </source>
</evidence>
<keyword evidence="5 7" id="KW-0547">Nucleotide-binding</keyword>
<comment type="catalytic activity">
    <reaction evidence="1 7">
        <text>a ribonucleoside 5'-phosphate + H2O = a ribonucleoside + phosphate</text>
        <dbReference type="Rhea" id="RHEA:12484"/>
        <dbReference type="ChEBI" id="CHEBI:15377"/>
        <dbReference type="ChEBI" id="CHEBI:18254"/>
        <dbReference type="ChEBI" id="CHEBI:43474"/>
        <dbReference type="ChEBI" id="CHEBI:58043"/>
        <dbReference type="EC" id="3.1.3.5"/>
    </reaction>
</comment>
<dbReference type="PANTHER" id="PTHR30457:SF12">
    <property type="entry name" value="5'_3'-NUCLEOTIDASE SURE"/>
    <property type="match status" value="1"/>
</dbReference>
<keyword evidence="3 7" id="KW-0963">Cytoplasm</keyword>
<evidence type="ECO:0000256" key="6">
    <source>
        <dbReference type="ARBA" id="ARBA00022801"/>
    </source>
</evidence>
<comment type="function">
    <text evidence="7">Nucleotidase that shows phosphatase activity on nucleoside 5'-monophosphates.</text>
</comment>
<dbReference type="HAMAP" id="MF_00060">
    <property type="entry name" value="SurE"/>
    <property type="match status" value="1"/>
</dbReference>
<reference evidence="10" key="1">
    <citation type="submission" date="2017-02" db="EMBL/GenBank/DDBJ databases">
        <authorList>
            <person name="Varghese N."/>
            <person name="Submissions S."/>
        </authorList>
    </citation>
    <scope>NUCLEOTIDE SEQUENCE [LARGE SCALE GENOMIC DNA]</scope>
    <source>
        <strain evidence="10">DSM 24967</strain>
    </source>
</reference>
<feature type="domain" description="Survival protein SurE-like phosphatase/nucleotidase" evidence="8">
    <location>
        <begin position="33"/>
        <end position="215"/>
    </location>
</feature>
<evidence type="ECO:0000313" key="9">
    <source>
        <dbReference type="EMBL" id="SKB40800.1"/>
    </source>
</evidence>
<dbReference type="NCBIfam" id="NF001492">
    <property type="entry name" value="PRK00346.2-2"/>
    <property type="match status" value="1"/>
</dbReference>
<evidence type="ECO:0000256" key="1">
    <source>
        <dbReference type="ARBA" id="ARBA00000815"/>
    </source>
</evidence>
<dbReference type="EMBL" id="FUYQ01000005">
    <property type="protein sequence ID" value="SKB40800.1"/>
    <property type="molecule type" value="Genomic_DNA"/>
</dbReference>
<name>A0A1T5B1E9_9BACT</name>
<dbReference type="AlphaFoldDB" id="A0A1T5B1E9"/>
<evidence type="ECO:0000256" key="7">
    <source>
        <dbReference type="HAMAP-Rule" id="MF_00060"/>
    </source>
</evidence>